<evidence type="ECO:0000313" key="2">
    <source>
        <dbReference type="EMBL" id="EGO54006.1"/>
    </source>
</evidence>
<proteinExistence type="predicted"/>
<dbReference type="AlphaFoldDB" id="F8MVV8"/>
<dbReference type="VEuPathDB" id="FungiDB:NEUTE1DRAFT_140355"/>
<organism evidence="2 3">
    <name type="scientific">Neurospora tetrasperma (strain FGSC 2508 / ATCC MYA-4615 / P0657)</name>
    <dbReference type="NCBI Taxonomy" id="510951"/>
    <lineage>
        <taxon>Eukaryota</taxon>
        <taxon>Fungi</taxon>
        <taxon>Dikarya</taxon>
        <taxon>Ascomycota</taxon>
        <taxon>Pezizomycotina</taxon>
        <taxon>Sordariomycetes</taxon>
        <taxon>Sordariomycetidae</taxon>
        <taxon>Sordariales</taxon>
        <taxon>Sordariaceae</taxon>
        <taxon>Neurospora</taxon>
    </lineage>
</organism>
<feature type="compositionally biased region" description="Pro residues" evidence="1">
    <location>
        <begin position="16"/>
        <end position="26"/>
    </location>
</feature>
<feature type="compositionally biased region" description="Low complexity" evidence="1">
    <location>
        <begin position="1"/>
        <end position="15"/>
    </location>
</feature>
<protein>
    <submittedName>
        <fullName evidence="2">Uncharacterized protein</fullName>
    </submittedName>
</protein>
<evidence type="ECO:0000256" key="1">
    <source>
        <dbReference type="SAM" id="MobiDB-lite"/>
    </source>
</evidence>
<name>F8MVV8_NEUT8</name>
<accession>F8MVV8</accession>
<dbReference type="Proteomes" id="UP000008065">
    <property type="component" value="Unassembled WGS sequence"/>
</dbReference>
<dbReference type="HOGENOM" id="CLU_2528034_0_0_1"/>
<reference evidence="3" key="1">
    <citation type="journal article" date="2011" name="Genetics">
        <title>Massive changes in genome architecture accompany the transition to self-fertility in the filamentous fungus Neurospora tetrasperma.</title>
        <authorList>
            <person name="Ellison C.E."/>
            <person name="Stajich J.E."/>
            <person name="Jacobson D.J."/>
            <person name="Natvig D.O."/>
            <person name="Lapidus A."/>
            <person name="Foster B."/>
            <person name="Aerts A."/>
            <person name="Riley R."/>
            <person name="Lindquist E.A."/>
            <person name="Grigoriev I.V."/>
            <person name="Taylor J.W."/>
        </authorList>
    </citation>
    <scope>NUCLEOTIDE SEQUENCE [LARGE SCALE GENOMIC DNA]</scope>
    <source>
        <strain evidence="3">FGSC 2508 / P0657</strain>
    </source>
</reference>
<gene>
    <name evidence="2" type="ORF">NEUTE1DRAFT_140355</name>
</gene>
<dbReference type="RefSeq" id="XP_009854014.1">
    <property type="nucleotide sequence ID" value="XM_009855712.1"/>
</dbReference>
<dbReference type="GeneID" id="20826154"/>
<keyword evidence="3" id="KW-1185">Reference proteome</keyword>
<dbReference type="KEGG" id="nte:NEUTE1DRAFT140355"/>
<dbReference type="EMBL" id="GL891307">
    <property type="protein sequence ID" value="EGO54006.1"/>
    <property type="molecule type" value="Genomic_DNA"/>
</dbReference>
<evidence type="ECO:0000313" key="3">
    <source>
        <dbReference type="Proteomes" id="UP000008065"/>
    </source>
</evidence>
<feature type="region of interest" description="Disordered" evidence="1">
    <location>
        <begin position="1"/>
        <end position="40"/>
    </location>
</feature>
<sequence>MVPAVAPPAAAVPEPAVAPPVSPAPQTPGGGGGGNRKFTKAPIRGATFACVAALPRAQHMRAGDWQTKGYRKISKNDGNAPVLI</sequence>